<accession>Q7NPD0</accession>
<dbReference type="EMBL" id="BA000045">
    <property type="protein sequence ID" value="BAC88066.1"/>
    <property type="molecule type" value="Genomic_DNA"/>
</dbReference>
<name>Q7NPD0_GLOVI</name>
<dbReference type="EnsemblBacteria" id="BAC88066">
    <property type="protein sequence ID" value="BAC88066"/>
    <property type="gene ID" value="BAC88066"/>
</dbReference>
<dbReference type="eggNOG" id="ENOG5033A1D">
    <property type="taxonomic scope" value="Bacteria"/>
</dbReference>
<reference evidence="1 2" key="1">
    <citation type="journal article" date="2003" name="DNA Res.">
        <title>Complete genome structure of Gloeobacter violaceus PCC 7421, a cyanobacterium that lacks thylakoids.</title>
        <authorList>
            <person name="Nakamura Y."/>
            <person name="Kaneko T."/>
            <person name="Sato S."/>
            <person name="Mimuro M."/>
            <person name="Miyashita H."/>
            <person name="Tsuchiya T."/>
            <person name="Sasamoto S."/>
            <person name="Watanabe A."/>
            <person name="Kawashima K."/>
            <person name="Kishida Y."/>
            <person name="Kiyokawa C."/>
            <person name="Kohara M."/>
            <person name="Matsumoto M."/>
            <person name="Matsuno A."/>
            <person name="Nakazaki N."/>
            <person name="Shimpo S."/>
            <person name="Takeuchi C."/>
            <person name="Yamada M."/>
            <person name="Tabata S."/>
        </authorList>
    </citation>
    <scope>NUCLEOTIDE SEQUENCE [LARGE SCALE GENOMIC DNA]</scope>
    <source>
        <strain evidence="2">ATCC 29082 / PCC 7421</strain>
    </source>
</reference>
<protein>
    <submittedName>
        <fullName evidence="1">Gsr0125 protein</fullName>
    </submittedName>
</protein>
<organism evidence="1 2">
    <name type="scientific">Gloeobacter violaceus (strain ATCC 29082 / PCC 7421)</name>
    <dbReference type="NCBI Taxonomy" id="251221"/>
    <lineage>
        <taxon>Bacteria</taxon>
        <taxon>Bacillati</taxon>
        <taxon>Cyanobacteriota</taxon>
        <taxon>Cyanophyceae</taxon>
        <taxon>Gloeobacterales</taxon>
        <taxon>Gloeobacteraceae</taxon>
        <taxon>Gloeobacter</taxon>
    </lineage>
</organism>
<dbReference type="PhylomeDB" id="Q7NPD0"/>
<evidence type="ECO:0000313" key="2">
    <source>
        <dbReference type="Proteomes" id="UP000000557"/>
    </source>
</evidence>
<evidence type="ECO:0000313" key="1">
    <source>
        <dbReference type="EMBL" id="BAC88066.1"/>
    </source>
</evidence>
<proteinExistence type="predicted"/>
<dbReference type="HOGENOM" id="CLU_2698260_0_0_3"/>
<sequence>MVKEPRRVETDMQCEEKDLFDKIRSLPPEKLAEVADFVDFLYQREQARLTQASSALSEDSFRRIWDNTEDAVYDTL</sequence>
<dbReference type="PATRIC" id="fig|251221.4.peg.127"/>
<keyword evidence="2" id="KW-1185">Reference proteome</keyword>
<dbReference type="OrthoDB" id="6371923at2"/>
<reference evidence="1 2" key="2">
    <citation type="journal article" date="2003" name="DNA Res.">
        <title>Complete genome structure of Gloeobacter violaceus PCC 7421, a cyanobacterium that lacks thylakoids (supplement).</title>
        <authorList>
            <person name="Nakamura Y."/>
            <person name="Kaneko T."/>
            <person name="Sato S."/>
            <person name="Mimuro M."/>
            <person name="Miyashita H."/>
            <person name="Tsuchiya T."/>
            <person name="Sasamoto S."/>
            <person name="Watanabe A."/>
            <person name="Kawashima K."/>
            <person name="Kishida Y."/>
            <person name="Kiyokawa C."/>
            <person name="Kohara M."/>
            <person name="Matsumoto M."/>
            <person name="Matsuno A."/>
            <person name="Nakazaki N."/>
            <person name="Shimpo S."/>
            <person name="Takeuchi C."/>
            <person name="Yamada M."/>
            <person name="Tabata S."/>
        </authorList>
    </citation>
    <scope>NUCLEOTIDE SEQUENCE [LARGE SCALE GENOMIC DNA]</scope>
    <source>
        <strain evidence="2">ATCC 29082 / PCC 7421</strain>
    </source>
</reference>
<dbReference type="KEGG" id="gvi:gsr0125"/>
<dbReference type="STRING" id="251221.gene:10757594"/>
<dbReference type="AlphaFoldDB" id="Q7NPD0"/>
<dbReference type="Proteomes" id="UP000000557">
    <property type="component" value="Chromosome"/>
</dbReference>
<gene>
    <name evidence="1" type="ordered locus">gsr0125</name>
</gene>
<dbReference type="RefSeq" id="WP_011140129.1">
    <property type="nucleotide sequence ID" value="NC_005125.1"/>
</dbReference>
<dbReference type="InParanoid" id="Q7NPD0"/>